<evidence type="ECO:0000256" key="2">
    <source>
        <dbReference type="ARBA" id="ARBA00009360"/>
    </source>
</evidence>
<reference evidence="8" key="1">
    <citation type="submission" date="2007-08" db="EMBL/GenBank/DDBJ databases">
        <title>Nakaseomyces delphensis STP1 region.</title>
        <authorList>
            <person name="Wolfe K.H."/>
        </authorList>
    </citation>
    <scope>NUCLEOTIDE SEQUENCE</scope>
    <source>
        <strain evidence="8">CBS 2170</strain>
    </source>
</reference>
<dbReference type="EMBL" id="AM850117">
    <property type="protein sequence ID" value="CAO98824.1"/>
    <property type="molecule type" value="Genomic_DNA"/>
</dbReference>
<gene>
    <name evidence="8" type="primary">mrpl28</name>
</gene>
<evidence type="ECO:0000256" key="4">
    <source>
        <dbReference type="ARBA" id="ARBA00022980"/>
    </source>
</evidence>
<dbReference type="FunFam" id="6.10.250.3440:FF:000001">
    <property type="entry name" value="Mitochondrial ribosomal protein L40"/>
    <property type="match status" value="1"/>
</dbReference>
<comment type="similarity">
    <text evidence="2">Belongs to the mitochondrion-specific ribosomal protein mL40 family.</text>
</comment>
<keyword evidence="6" id="KW-0687">Ribonucleoprotein</keyword>
<dbReference type="GO" id="GO:0003735">
    <property type="term" value="F:structural constituent of ribosome"/>
    <property type="evidence" value="ECO:0007669"/>
    <property type="project" value="InterPro"/>
</dbReference>
<evidence type="ECO:0000313" key="8">
    <source>
        <dbReference type="EMBL" id="CAO98824.1"/>
    </source>
</evidence>
<keyword evidence="3" id="KW-0809">Transit peptide</keyword>
<dbReference type="InterPro" id="IPR042831">
    <property type="entry name" value="Ribosomal_mL40_fung"/>
</dbReference>
<accession>A7WPH0</accession>
<dbReference type="PANTHER" id="PTHR39150:SF1">
    <property type="entry name" value="LARGE RIBOSOMAL SUBUNIT PROTEIN ML40"/>
    <property type="match status" value="1"/>
</dbReference>
<evidence type="ECO:0000256" key="7">
    <source>
        <dbReference type="ARBA" id="ARBA00035192"/>
    </source>
</evidence>
<keyword evidence="4 8" id="KW-0689">Ribosomal protein</keyword>
<name>A7WPH0_NAKDE</name>
<dbReference type="InterPro" id="IPR019192">
    <property type="entry name" value="Ribosomal_mL40"/>
</dbReference>
<dbReference type="GO" id="GO:0005840">
    <property type="term" value="C:ribosome"/>
    <property type="evidence" value="ECO:0007669"/>
    <property type="project" value="UniProtKB-KW"/>
</dbReference>
<evidence type="ECO:0000256" key="5">
    <source>
        <dbReference type="ARBA" id="ARBA00023128"/>
    </source>
</evidence>
<dbReference type="GO" id="GO:0032543">
    <property type="term" value="P:mitochondrial translation"/>
    <property type="evidence" value="ECO:0007669"/>
    <property type="project" value="InterPro"/>
</dbReference>
<dbReference type="GO" id="GO:1990904">
    <property type="term" value="C:ribonucleoprotein complex"/>
    <property type="evidence" value="ECO:0007669"/>
    <property type="project" value="UniProtKB-KW"/>
</dbReference>
<dbReference type="Pfam" id="PF09812">
    <property type="entry name" value="MRP-L28"/>
    <property type="match status" value="1"/>
</dbReference>
<dbReference type="Gene3D" id="6.10.250.3440">
    <property type="match status" value="1"/>
</dbReference>
<organism evidence="8">
    <name type="scientific">Nakaseomyces delphensis</name>
    <name type="common">Yeast</name>
    <name type="synonym">Kluyveromyces delphensis</name>
    <dbReference type="NCBI Taxonomy" id="51657"/>
    <lineage>
        <taxon>Eukaryota</taxon>
        <taxon>Fungi</taxon>
        <taxon>Dikarya</taxon>
        <taxon>Ascomycota</taxon>
        <taxon>Saccharomycotina</taxon>
        <taxon>Saccharomycetes</taxon>
        <taxon>Saccharomycetales</taxon>
        <taxon>Saccharomycetaceae</taxon>
        <taxon>Nakaseomyces</taxon>
    </lineage>
</organism>
<dbReference type="AlphaFoldDB" id="A7WPH0"/>
<keyword evidence="5" id="KW-0496">Mitochondrion</keyword>
<proteinExistence type="inferred from homology"/>
<dbReference type="PANTHER" id="PTHR39150">
    <property type="entry name" value="54S RIBOSOMAL PROTEIN L28, MITOCHONDRIAL"/>
    <property type="match status" value="1"/>
</dbReference>
<protein>
    <recommendedName>
        <fullName evidence="7">Large ribosomal subunit protein mL40</fullName>
    </recommendedName>
</protein>
<evidence type="ECO:0000256" key="3">
    <source>
        <dbReference type="ARBA" id="ARBA00022946"/>
    </source>
</evidence>
<comment type="subcellular location">
    <subcellularLocation>
        <location evidence="1">Mitochondrion</location>
    </subcellularLocation>
</comment>
<evidence type="ECO:0000256" key="1">
    <source>
        <dbReference type="ARBA" id="ARBA00004173"/>
    </source>
</evidence>
<dbReference type="PhylomeDB" id="A7WPH0"/>
<sequence length="141" mass="16479">MLKSGFLSRVQNIKVSNFVRWKRTKAGSLSPQTQRVVTQLSVMSASRKQPKLLKLSKEDLIKHQTIEKAWALYGQQKRMKQVSQLQQQYRAMEEAMETLKEVSPSLYAQANVPEHGKLFPLDMKVTTDYPPNKIWHYNFRK</sequence>
<evidence type="ECO:0000256" key="6">
    <source>
        <dbReference type="ARBA" id="ARBA00023274"/>
    </source>
</evidence>
<dbReference type="GO" id="GO:0005739">
    <property type="term" value="C:mitochondrion"/>
    <property type="evidence" value="ECO:0007669"/>
    <property type="project" value="UniProtKB-SubCell"/>
</dbReference>